<accession>N1Q5H7</accession>
<keyword evidence="1" id="KW-0028">Amino-acid biosynthesis</keyword>
<dbReference type="CDD" id="cd01991">
    <property type="entry name" value="Asn_synthase_B_C"/>
    <property type="match status" value="1"/>
</dbReference>
<dbReference type="InterPro" id="IPR001962">
    <property type="entry name" value="Asn_synthase"/>
</dbReference>
<organism evidence="5 6">
    <name type="scientific">Dothistroma septosporum (strain NZE10 / CBS 128990)</name>
    <name type="common">Red band needle blight fungus</name>
    <name type="synonym">Mycosphaerella pini</name>
    <dbReference type="NCBI Taxonomy" id="675120"/>
    <lineage>
        <taxon>Eukaryota</taxon>
        <taxon>Fungi</taxon>
        <taxon>Dikarya</taxon>
        <taxon>Ascomycota</taxon>
        <taxon>Pezizomycotina</taxon>
        <taxon>Dothideomycetes</taxon>
        <taxon>Dothideomycetidae</taxon>
        <taxon>Mycosphaerellales</taxon>
        <taxon>Mycosphaerellaceae</taxon>
        <taxon>Dothistroma</taxon>
    </lineage>
</organism>
<keyword evidence="6" id="KW-1185">Reference proteome</keyword>
<reference evidence="6" key="1">
    <citation type="journal article" date="2012" name="PLoS Genet.">
        <title>The genomes of the fungal plant pathogens Cladosporium fulvum and Dothistroma septosporum reveal adaptation to different hosts and lifestyles but also signatures of common ancestry.</title>
        <authorList>
            <person name="de Wit P.J.G.M."/>
            <person name="van der Burgt A."/>
            <person name="Oekmen B."/>
            <person name="Stergiopoulos I."/>
            <person name="Abd-Elsalam K.A."/>
            <person name="Aerts A.L."/>
            <person name="Bahkali A.H."/>
            <person name="Beenen H.G."/>
            <person name="Chettri P."/>
            <person name="Cox M.P."/>
            <person name="Datema E."/>
            <person name="de Vries R.P."/>
            <person name="Dhillon B."/>
            <person name="Ganley A.R."/>
            <person name="Griffiths S.A."/>
            <person name="Guo Y."/>
            <person name="Hamelin R.C."/>
            <person name="Henrissat B."/>
            <person name="Kabir M.S."/>
            <person name="Jashni M.K."/>
            <person name="Kema G."/>
            <person name="Klaubauf S."/>
            <person name="Lapidus A."/>
            <person name="Levasseur A."/>
            <person name="Lindquist E."/>
            <person name="Mehrabi R."/>
            <person name="Ohm R.A."/>
            <person name="Owen T.J."/>
            <person name="Salamov A."/>
            <person name="Schwelm A."/>
            <person name="Schijlen E."/>
            <person name="Sun H."/>
            <person name="van den Burg H.A."/>
            <person name="van Ham R.C.H.J."/>
            <person name="Zhang S."/>
            <person name="Goodwin S.B."/>
            <person name="Grigoriev I.V."/>
            <person name="Collemare J."/>
            <person name="Bradshaw R.E."/>
        </authorList>
    </citation>
    <scope>NUCLEOTIDE SEQUENCE [LARGE SCALE GENOMIC DNA]</scope>
    <source>
        <strain evidence="6">NZE10 / CBS 128990</strain>
    </source>
</reference>
<dbReference type="Gene3D" id="3.60.20.10">
    <property type="entry name" value="Glutamine Phosphoribosylpyrophosphate, subunit 1, domain 1"/>
    <property type="match status" value="1"/>
</dbReference>
<dbReference type="InterPro" id="IPR017932">
    <property type="entry name" value="GATase_2_dom"/>
</dbReference>
<dbReference type="STRING" id="675120.N1Q5H7"/>
<evidence type="ECO:0000256" key="2">
    <source>
        <dbReference type="ARBA" id="ARBA00022888"/>
    </source>
</evidence>
<keyword evidence="2" id="KW-0061">Asparagine biosynthesis</keyword>
<dbReference type="GO" id="GO:0006529">
    <property type="term" value="P:asparagine biosynthetic process"/>
    <property type="evidence" value="ECO:0007669"/>
    <property type="project" value="UniProtKB-KW"/>
</dbReference>
<dbReference type="InterPro" id="IPR014729">
    <property type="entry name" value="Rossmann-like_a/b/a_fold"/>
</dbReference>
<dbReference type="HOGENOM" id="CLU_012368_2_0_1"/>
<dbReference type="Pfam" id="PF13537">
    <property type="entry name" value="GATase_7"/>
    <property type="match status" value="1"/>
</dbReference>
<dbReference type="InterPro" id="IPR051857">
    <property type="entry name" value="Asn_synthetase_domain"/>
</dbReference>
<dbReference type="eggNOG" id="KOG0573">
    <property type="taxonomic scope" value="Eukaryota"/>
</dbReference>
<name>N1Q5H7_DOTSN</name>
<dbReference type="Proteomes" id="UP000016933">
    <property type="component" value="Unassembled WGS sequence"/>
</dbReference>
<proteinExistence type="predicted"/>
<protein>
    <recommendedName>
        <fullName evidence="4">Glutamine amidotransferase type-2 domain-containing protein</fullName>
    </recommendedName>
</protein>
<sequence>MCGIFCSISRHKHVQPSASVQTLLEARGPDASNTLLLECCTEPGHETTYVTCHSTVLSLRGSVTTQQPYQGHDASRILCWNGEAWTICGHQPDGNDTASVYNLLKEALSQDVSPMDARDASLTAAQNVSKALSQIAGPYAFVFLDESASRIWLGRDFLGRRSLLYCITEDGNILLSSVTNRHALEDWNEIKADGVYCIDLSQRAYRHDETTTGLHRWGDFFVTKAPYTYKDIERKTGSVLPRLSLCRDVSSFPTTPFDSHSVAVLRLERLLRESLIRRVLDIPEPPTSASTQQRSKLAILFSGGLDCTVLARMCHDLLPTSEPIDLLNVAFQNPRVHKGKGDAAYELCPDRITGRVSHAELQEICSDREWRFVAVDVPYAETQEHRQQVIDLMHPHNTEMDLSISFALYFAARGSGKLIVGGQAENQAYTTSARALLSGLGADELFAGYTRHATAFNRHGFEGLLDELDLDISRLGRRNLGRDDRVISHWSREARFPFLDEKLVGWALTAPVTEKCDFGTDSRVDIDEESCASIEPGKKVLRCLAWKLGMRQVAKEKKRAIQFGARTAKMETGRSKGTTPLSWNA</sequence>
<gene>
    <name evidence="5" type="ORF">DOTSEDRAFT_50432</name>
</gene>
<evidence type="ECO:0000313" key="5">
    <source>
        <dbReference type="EMBL" id="EME50364.1"/>
    </source>
</evidence>
<dbReference type="Pfam" id="PF00733">
    <property type="entry name" value="Asn_synthase"/>
    <property type="match status" value="1"/>
</dbReference>
<dbReference type="AlphaFoldDB" id="N1Q5H7"/>
<dbReference type="OMA" id="SVYESCP"/>
<dbReference type="SUPFAM" id="SSF56235">
    <property type="entry name" value="N-terminal nucleophile aminohydrolases (Ntn hydrolases)"/>
    <property type="match status" value="1"/>
</dbReference>
<dbReference type="InterPro" id="IPR029055">
    <property type="entry name" value="Ntn_hydrolases_N"/>
</dbReference>
<dbReference type="PANTHER" id="PTHR45937">
    <property type="entry name" value="ASPARAGINE SYNTHETASE DOMAIN-CONTAINING PROTEIN 1"/>
    <property type="match status" value="1"/>
</dbReference>
<dbReference type="OrthoDB" id="10252281at2759"/>
<reference evidence="5 6" key="2">
    <citation type="journal article" date="2012" name="PLoS Pathog.">
        <title>Diverse lifestyles and strategies of plant pathogenesis encoded in the genomes of eighteen Dothideomycetes fungi.</title>
        <authorList>
            <person name="Ohm R.A."/>
            <person name="Feau N."/>
            <person name="Henrissat B."/>
            <person name="Schoch C.L."/>
            <person name="Horwitz B.A."/>
            <person name="Barry K.W."/>
            <person name="Condon B.J."/>
            <person name="Copeland A.C."/>
            <person name="Dhillon B."/>
            <person name="Glaser F."/>
            <person name="Hesse C.N."/>
            <person name="Kosti I."/>
            <person name="LaButti K."/>
            <person name="Lindquist E.A."/>
            <person name="Lucas S."/>
            <person name="Salamov A.A."/>
            <person name="Bradshaw R.E."/>
            <person name="Ciuffetti L."/>
            <person name="Hamelin R.C."/>
            <person name="Kema G.H.J."/>
            <person name="Lawrence C."/>
            <person name="Scott J.A."/>
            <person name="Spatafora J.W."/>
            <person name="Turgeon B.G."/>
            <person name="de Wit P.J.G.M."/>
            <person name="Zhong S."/>
            <person name="Goodwin S.B."/>
            <person name="Grigoriev I.V."/>
        </authorList>
    </citation>
    <scope>NUCLEOTIDE SEQUENCE [LARGE SCALE GENOMIC DNA]</scope>
    <source>
        <strain evidence="6">NZE10 / CBS 128990</strain>
    </source>
</reference>
<dbReference type="Gene3D" id="3.40.50.620">
    <property type="entry name" value="HUPs"/>
    <property type="match status" value="1"/>
</dbReference>
<evidence type="ECO:0000256" key="1">
    <source>
        <dbReference type="ARBA" id="ARBA00022605"/>
    </source>
</evidence>
<evidence type="ECO:0000259" key="4">
    <source>
        <dbReference type="PROSITE" id="PS51278"/>
    </source>
</evidence>
<dbReference type="PANTHER" id="PTHR45937:SF1">
    <property type="entry name" value="ASPARAGINE SYNTHETASE DOMAIN-CONTAINING PROTEIN 1"/>
    <property type="match status" value="1"/>
</dbReference>
<keyword evidence="3" id="KW-0315">Glutamine amidotransferase</keyword>
<dbReference type="EMBL" id="KB446535">
    <property type="protein sequence ID" value="EME50364.1"/>
    <property type="molecule type" value="Genomic_DNA"/>
</dbReference>
<dbReference type="GO" id="GO:0004066">
    <property type="term" value="F:asparagine synthase (glutamine-hydrolyzing) activity"/>
    <property type="evidence" value="ECO:0007669"/>
    <property type="project" value="InterPro"/>
</dbReference>
<evidence type="ECO:0000256" key="3">
    <source>
        <dbReference type="ARBA" id="ARBA00022962"/>
    </source>
</evidence>
<dbReference type="PROSITE" id="PS51278">
    <property type="entry name" value="GATASE_TYPE_2"/>
    <property type="match status" value="1"/>
</dbReference>
<feature type="domain" description="Glutamine amidotransferase type-2" evidence="4">
    <location>
        <begin position="2"/>
        <end position="201"/>
    </location>
</feature>
<evidence type="ECO:0000313" key="6">
    <source>
        <dbReference type="Proteomes" id="UP000016933"/>
    </source>
</evidence>
<dbReference type="SUPFAM" id="SSF52402">
    <property type="entry name" value="Adenine nucleotide alpha hydrolases-like"/>
    <property type="match status" value="1"/>
</dbReference>